<evidence type="ECO:0000313" key="2">
    <source>
        <dbReference type="Proteomes" id="UP000658980"/>
    </source>
</evidence>
<sequence length="86" mass="9991">MTVDIILGNNVDTKMWIDELRGNESEHIIVIDYESDEKLKEIDGINYMEPSYALTYIKKFDTKNFYKSVYAFPGMSGTMSSLYCKK</sequence>
<name>A0ABR8WBV3_9BACL</name>
<reference evidence="1 2" key="1">
    <citation type="submission" date="2020-08" db="EMBL/GenBank/DDBJ databases">
        <title>A Genomic Blueprint of the Chicken Gut Microbiome.</title>
        <authorList>
            <person name="Gilroy R."/>
            <person name="Ravi A."/>
            <person name="Getino M."/>
            <person name="Pursley I."/>
            <person name="Horton D.L."/>
            <person name="Alikhan N.-F."/>
            <person name="Baker D."/>
            <person name="Gharbi K."/>
            <person name="Hall N."/>
            <person name="Watson M."/>
            <person name="Adriaenssens E.M."/>
            <person name="Foster-Nyarko E."/>
            <person name="Jarju S."/>
            <person name="Secka A."/>
            <person name="Antonio M."/>
            <person name="Oren A."/>
            <person name="Chaudhuri R."/>
            <person name="La Ragione R.M."/>
            <person name="Hildebrand F."/>
            <person name="Pallen M.J."/>
        </authorList>
    </citation>
    <scope>NUCLEOTIDE SEQUENCE [LARGE SCALE GENOMIC DNA]</scope>
    <source>
        <strain evidence="1 2">Sa1BUA13</strain>
    </source>
</reference>
<proteinExistence type="predicted"/>
<dbReference type="Proteomes" id="UP000658980">
    <property type="component" value="Unassembled WGS sequence"/>
</dbReference>
<gene>
    <name evidence="1" type="ORF">H9630_06665</name>
</gene>
<keyword evidence="2" id="KW-1185">Reference proteome</keyword>
<dbReference type="EMBL" id="JACSPU010000002">
    <property type="protein sequence ID" value="MBD8014498.1"/>
    <property type="molecule type" value="Genomic_DNA"/>
</dbReference>
<accession>A0ABR8WBV3</accession>
<dbReference type="RefSeq" id="WP_191714726.1">
    <property type="nucleotide sequence ID" value="NZ_JACSPU010000002.1"/>
</dbReference>
<organism evidence="1 2">
    <name type="scientific">Planococcus wigleyi</name>
    <dbReference type="NCBI Taxonomy" id="2762216"/>
    <lineage>
        <taxon>Bacteria</taxon>
        <taxon>Bacillati</taxon>
        <taxon>Bacillota</taxon>
        <taxon>Bacilli</taxon>
        <taxon>Bacillales</taxon>
        <taxon>Caryophanaceae</taxon>
        <taxon>Planococcus</taxon>
    </lineage>
</organism>
<comment type="caution">
    <text evidence="1">The sequence shown here is derived from an EMBL/GenBank/DDBJ whole genome shotgun (WGS) entry which is preliminary data.</text>
</comment>
<evidence type="ECO:0000313" key="1">
    <source>
        <dbReference type="EMBL" id="MBD8014498.1"/>
    </source>
</evidence>
<protein>
    <submittedName>
        <fullName evidence="1">Uncharacterized protein</fullName>
    </submittedName>
</protein>